<gene>
    <name evidence="2" type="ORF">GCM10007205_09050</name>
</gene>
<dbReference type="Proteomes" id="UP000620266">
    <property type="component" value="Unassembled WGS sequence"/>
</dbReference>
<dbReference type="EMBL" id="BMCG01000002">
    <property type="protein sequence ID" value="GGC01995.1"/>
    <property type="molecule type" value="Genomic_DNA"/>
</dbReference>
<dbReference type="AlphaFoldDB" id="A0A8J2XYU0"/>
<name>A0A8J2XYU0_9BURK</name>
<sequence>MPDKHMIQEDDIGSGERSPGAADTEKEIRKVGKRADHPDREQQKQEEKDKGLVDEDHPFPSKGN</sequence>
<keyword evidence="3" id="KW-1185">Reference proteome</keyword>
<evidence type="ECO:0000313" key="2">
    <source>
        <dbReference type="EMBL" id="GGC01995.1"/>
    </source>
</evidence>
<dbReference type="RefSeq" id="WP_188395011.1">
    <property type="nucleotide sequence ID" value="NZ_BMCG01000002.1"/>
</dbReference>
<accession>A0A8J2XYU0</accession>
<reference evidence="2" key="1">
    <citation type="journal article" date="2014" name="Int. J. Syst. Evol. Microbiol.">
        <title>Complete genome sequence of Corynebacterium casei LMG S-19264T (=DSM 44701T), isolated from a smear-ripened cheese.</title>
        <authorList>
            <consortium name="US DOE Joint Genome Institute (JGI-PGF)"/>
            <person name="Walter F."/>
            <person name="Albersmeier A."/>
            <person name="Kalinowski J."/>
            <person name="Ruckert C."/>
        </authorList>
    </citation>
    <scope>NUCLEOTIDE SEQUENCE</scope>
    <source>
        <strain evidence="2">CCM 7086</strain>
    </source>
</reference>
<evidence type="ECO:0000313" key="3">
    <source>
        <dbReference type="Proteomes" id="UP000620266"/>
    </source>
</evidence>
<feature type="region of interest" description="Disordered" evidence="1">
    <location>
        <begin position="1"/>
        <end position="64"/>
    </location>
</feature>
<comment type="caution">
    <text evidence="2">The sequence shown here is derived from an EMBL/GenBank/DDBJ whole genome shotgun (WGS) entry which is preliminary data.</text>
</comment>
<organism evidence="2 3">
    <name type="scientific">Oxalicibacterium flavum</name>
    <dbReference type="NCBI Taxonomy" id="179467"/>
    <lineage>
        <taxon>Bacteria</taxon>
        <taxon>Pseudomonadati</taxon>
        <taxon>Pseudomonadota</taxon>
        <taxon>Betaproteobacteria</taxon>
        <taxon>Burkholderiales</taxon>
        <taxon>Oxalobacteraceae</taxon>
        <taxon>Oxalicibacterium</taxon>
    </lineage>
</organism>
<proteinExistence type="predicted"/>
<reference evidence="2" key="2">
    <citation type="submission" date="2020-09" db="EMBL/GenBank/DDBJ databases">
        <authorList>
            <person name="Sun Q."/>
            <person name="Sedlacek I."/>
        </authorList>
    </citation>
    <scope>NUCLEOTIDE SEQUENCE</scope>
    <source>
        <strain evidence="2">CCM 7086</strain>
    </source>
</reference>
<protein>
    <submittedName>
        <fullName evidence="2">Uncharacterized protein</fullName>
    </submittedName>
</protein>
<feature type="compositionally biased region" description="Basic and acidic residues" evidence="1">
    <location>
        <begin position="23"/>
        <end position="64"/>
    </location>
</feature>
<evidence type="ECO:0000256" key="1">
    <source>
        <dbReference type="SAM" id="MobiDB-lite"/>
    </source>
</evidence>